<accession>A0A318EN55</accession>
<dbReference type="InterPro" id="IPR047640">
    <property type="entry name" value="RpiR-like"/>
</dbReference>
<gene>
    <name evidence="7" type="ORF">C8E03_11164</name>
</gene>
<dbReference type="RefSeq" id="WP_110291673.1">
    <property type="nucleotide sequence ID" value="NZ_QICS01000011.1"/>
</dbReference>
<feature type="transmembrane region" description="Helical" evidence="4">
    <location>
        <begin position="239"/>
        <end position="259"/>
    </location>
</feature>
<dbReference type="CDD" id="cd05013">
    <property type="entry name" value="SIS_RpiR"/>
    <property type="match status" value="1"/>
</dbReference>
<evidence type="ECO:0000313" key="7">
    <source>
        <dbReference type="EMBL" id="PXV86864.1"/>
    </source>
</evidence>
<dbReference type="EMBL" id="QICS01000011">
    <property type="protein sequence ID" value="PXV86864.1"/>
    <property type="molecule type" value="Genomic_DNA"/>
</dbReference>
<dbReference type="SUPFAM" id="SSF53697">
    <property type="entry name" value="SIS domain"/>
    <property type="match status" value="1"/>
</dbReference>
<dbReference type="PANTHER" id="PTHR30514:SF1">
    <property type="entry name" value="HTH-TYPE TRANSCRIPTIONAL REGULATOR HEXR-RELATED"/>
    <property type="match status" value="1"/>
</dbReference>
<keyword evidence="1" id="KW-0805">Transcription regulation</keyword>
<dbReference type="PROSITE" id="PS51464">
    <property type="entry name" value="SIS"/>
    <property type="match status" value="1"/>
</dbReference>
<evidence type="ECO:0000256" key="2">
    <source>
        <dbReference type="ARBA" id="ARBA00023125"/>
    </source>
</evidence>
<dbReference type="Pfam" id="PF01418">
    <property type="entry name" value="HTH_6"/>
    <property type="match status" value="1"/>
</dbReference>
<evidence type="ECO:0000313" key="8">
    <source>
        <dbReference type="Proteomes" id="UP000247523"/>
    </source>
</evidence>
<dbReference type="InterPro" id="IPR046348">
    <property type="entry name" value="SIS_dom_sf"/>
</dbReference>
<dbReference type="InterPro" id="IPR036388">
    <property type="entry name" value="WH-like_DNA-bd_sf"/>
</dbReference>
<dbReference type="Gene3D" id="3.40.50.10490">
    <property type="entry name" value="Glucose-6-phosphate isomerase like protein, domain 1"/>
    <property type="match status" value="1"/>
</dbReference>
<dbReference type="InterPro" id="IPR035472">
    <property type="entry name" value="RpiR-like_SIS"/>
</dbReference>
<evidence type="ECO:0000256" key="4">
    <source>
        <dbReference type="SAM" id="Phobius"/>
    </source>
</evidence>
<evidence type="ECO:0000256" key="3">
    <source>
        <dbReference type="ARBA" id="ARBA00023163"/>
    </source>
</evidence>
<evidence type="ECO:0000259" key="6">
    <source>
        <dbReference type="PROSITE" id="PS51464"/>
    </source>
</evidence>
<protein>
    <submittedName>
        <fullName evidence="7">RpiR family transcriptional regulator</fullName>
    </submittedName>
</protein>
<dbReference type="InterPro" id="IPR001347">
    <property type="entry name" value="SIS_dom"/>
</dbReference>
<sequence>MVLEKLRNQSGFTENEKNIADYILSHMKTVQRLTAEEMGRETLTSKSTVVRLCKKLGLWGYQELKKQILVEQALENNMKRKHEPPVIDGKSRYTDYLSALDWVYESAIGKMHEQLNHNIVKRVINQLNKMERIEFYSSGLGYAIGEATAHRYSTLGIESTAYSSINEVFLATNKSNPKTAAFVISLSGKNPSAINNAEMLKRYGIYVIGIVGAFSKEIEQHCDEVIHMMEGKLIPGTEHMTVVLSANYIFDFIFMGLLAKRYDKQMELYKKINSDYKK</sequence>
<keyword evidence="3" id="KW-0804">Transcription</keyword>
<keyword evidence="4" id="KW-0812">Transmembrane</keyword>
<reference evidence="7 8" key="1">
    <citation type="submission" date="2018-05" db="EMBL/GenBank/DDBJ databases">
        <title>Genomic Encyclopedia of Type Strains, Phase IV (KMG-IV): sequencing the most valuable type-strain genomes for metagenomic binning, comparative biology and taxonomic classification.</title>
        <authorList>
            <person name="Goeker M."/>
        </authorList>
    </citation>
    <scope>NUCLEOTIDE SEQUENCE [LARGE SCALE GENOMIC DNA]</scope>
    <source>
        <strain evidence="7 8">DSM 28816</strain>
    </source>
</reference>
<dbReference type="GO" id="GO:1901135">
    <property type="term" value="P:carbohydrate derivative metabolic process"/>
    <property type="evidence" value="ECO:0007669"/>
    <property type="project" value="InterPro"/>
</dbReference>
<comment type="caution">
    <text evidence="7">The sequence shown here is derived from an EMBL/GenBank/DDBJ whole genome shotgun (WGS) entry which is preliminary data.</text>
</comment>
<keyword evidence="4" id="KW-0472">Membrane</keyword>
<keyword evidence="2" id="KW-0238">DNA-binding</keyword>
<keyword evidence="4" id="KW-1133">Transmembrane helix</keyword>
<dbReference type="GO" id="GO:0003700">
    <property type="term" value="F:DNA-binding transcription factor activity"/>
    <property type="evidence" value="ECO:0007669"/>
    <property type="project" value="InterPro"/>
</dbReference>
<dbReference type="PROSITE" id="PS51071">
    <property type="entry name" value="HTH_RPIR"/>
    <property type="match status" value="1"/>
</dbReference>
<dbReference type="Gene3D" id="1.10.10.10">
    <property type="entry name" value="Winged helix-like DNA-binding domain superfamily/Winged helix DNA-binding domain"/>
    <property type="match status" value="1"/>
</dbReference>
<dbReference type="Pfam" id="PF01380">
    <property type="entry name" value="SIS"/>
    <property type="match status" value="1"/>
</dbReference>
<evidence type="ECO:0000259" key="5">
    <source>
        <dbReference type="PROSITE" id="PS51071"/>
    </source>
</evidence>
<dbReference type="InterPro" id="IPR000281">
    <property type="entry name" value="HTH_RpiR"/>
</dbReference>
<dbReference type="InterPro" id="IPR009057">
    <property type="entry name" value="Homeodomain-like_sf"/>
</dbReference>
<feature type="domain" description="SIS" evidence="6">
    <location>
        <begin position="123"/>
        <end position="260"/>
    </location>
</feature>
<dbReference type="PANTHER" id="PTHR30514">
    <property type="entry name" value="GLUCOKINASE"/>
    <property type="match status" value="1"/>
</dbReference>
<evidence type="ECO:0000256" key="1">
    <source>
        <dbReference type="ARBA" id="ARBA00023015"/>
    </source>
</evidence>
<dbReference type="GO" id="GO:0097367">
    <property type="term" value="F:carbohydrate derivative binding"/>
    <property type="evidence" value="ECO:0007669"/>
    <property type="project" value="InterPro"/>
</dbReference>
<dbReference type="SUPFAM" id="SSF46689">
    <property type="entry name" value="Homeodomain-like"/>
    <property type="match status" value="1"/>
</dbReference>
<feature type="domain" description="HTH rpiR-type" evidence="5">
    <location>
        <begin position="1"/>
        <end position="75"/>
    </location>
</feature>
<dbReference type="GO" id="GO:0003677">
    <property type="term" value="F:DNA binding"/>
    <property type="evidence" value="ECO:0007669"/>
    <property type="project" value="UniProtKB-KW"/>
</dbReference>
<dbReference type="Proteomes" id="UP000247523">
    <property type="component" value="Unassembled WGS sequence"/>
</dbReference>
<name>A0A318EN55_9FIRM</name>
<organism evidence="7 8">
    <name type="scientific">Lachnotalea glycerini</name>
    <dbReference type="NCBI Taxonomy" id="1763509"/>
    <lineage>
        <taxon>Bacteria</taxon>
        <taxon>Bacillati</taxon>
        <taxon>Bacillota</taxon>
        <taxon>Clostridia</taxon>
        <taxon>Lachnospirales</taxon>
        <taxon>Lachnospiraceae</taxon>
        <taxon>Lachnotalea</taxon>
    </lineage>
</organism>
<dbReference type="AlphaFoldDB" id="A0A318EN55"/>
<proteinExistence type="predicted"/>